<dbReference type="PANTHER" id="PTHR32285:SF62">
    <property type="entry name" value="PROTEIN TRICHOME BIREFRINGENCE-LIKE 33"/>
    <property type="match status" value="1"/>
</dbReference>
<keyword evidence="7" id="KW-0333">Golgi apparatus</keyword>
<organism evidence="11 12">
    <name type="scientific">Ananas comosus</name>
    <name type="common">Pineapple</name>
    <name type="synonym">Ananas ananas</name>
    <dbReference type="NCBI Taxonomy" id="4615"/>
    <lineage>
        <taxon>Eukaryota</taxon>
        <taxon>Viridiplantae</taxon>
        <taxon>Streptophyta</taxon>
        <taxon>Embryophyta</taxon>
        <taxon>Tracheophyta</taxon>
        <taxon>Spermatophyta</taxon>
        <taxon>Magnoliopsida</taxon>
        <taxon>Liliopsida</taxon>
        <taxon>Poales</taxon>
        <taxon>Bromeliaceae</taxon>
        <taxon>Bromelioideae</taxon>
        <taxon>Ananas</taxon>
    </lineage>
</organism>
<evidence type="ECO:0000256" key="7">
    <source>
        <dbReference type="ARBA" id="ARBA00023034"/>
    </source>
</evidence>
<dbReference type="OrthoDB" id="630188at2759"/>
<feature type="domain" description="Trichome birefringence-like C-terminal" evidence="9">
    <location>
        <begin position="101"/>
        <end position="386"/>
    </location>
</feature>
<proteinExistence type="inferred from homology"/>
<evidence type="ECO:0000313" key="11">
    <source>
        <dbReference type="Proteomes" id="UP000515123"/>
    </source>
</evidence>
<comment type="similarity">
    <text evidence="2">Belongs to the PC-esterase family. TBL subfamily.</text>
</comment>
<dbReference type="Pfam" id="PF13839">
    <property type="entry name" value="PC-Esterase"/>
    <property type="match status" value="1"/>
</dbReference>
<dbReference type="RefSeq" id="XP_020109358.1">
    <property type="nucleotide sequence ID" value="XM_020253769.1"/>
</dbReference>
<keyword evidence="4" id="KW-0812">Transmembrane</keyword>
<evidence type="ECO:0000256" key="3">
    <source>
        <dbReference type="ARBA" id="ARBA00022679"/>
    </source>
</evidence>
<dbReference type="Proteomes" id="UP000515123">
    <property type="component" value="Linkage group 1"/>
</dbReference>
<reference evidence="11" key="1">
    <citation type="journal article" date="2015" name="Nat. Genet.">
        <title>The pineapple genome and the evolution of CAM photosynthesis.</title>
        <authorList>
            <person name="Ming R."/>
            <person name="VanBuren R."/>
            <person name="Wai C.M."/>
            <person name="Tang H."/>
            <person name="Schatz M.C."/>
            <person name="Bowers J.E."/>
            <person name="Lyons E."/>
            <person name="Wang M.L."/>
            <person name="Chen J."/>
            <person name="Biggers E."/>
            <person name="Zhang J."/>
            <person name="Huang L."/>
            <person name="Zhang L."/>
            <person name="Miao W."/>
            <person name="Zhang J."/>
            <person name="Ye Z."/>
            <person name="Miao C."/>
            <person name="Lin Z."/>
            <person name="Wang H."/>
            <person name="Zhou H."/>
            <person name="Yim W.C."/>
            <person name="Priest H.D."/>
            <person name="Zheng C."/>
            <person name="Woodhouse M."/>
            <person name="Edger P.P."/>
            <person name="Guyot R."/>
            <person name="Guo H.B."/>
            <person name="Guo H."/>
            <person name="Zheng G."/>
            <person name="Singh R."/>
            <person name="Sharma A."/>
            <person name="Min X."/>
            <person name="Zheng Y."/>
            <person name="Lee H."/>
            <person name="Gurtowski J."/>
            <person name="Sedlazeck F.J."/>
            <person name="Harkess A."/>
            <person name="McKain M.R."/>
            <person name="Liao Z."/>
            <person name="Fang J."/>
            <person name="Liu J."/>
            <person name="Zhang X."/>
            <person name="Zhang Q."/>
            <person name="Hu W."/>
            <person name="Qin Y."/>
            <person name="Wang K."/>
            <person name="Chen L.Y."/>
            <person name="Shirley N."/>
            <person name="Lin Y.R."/>
            <person name="Liu L.Y."/>
            <person name="Hernandez A.G."/>
            <person name="Wright C.L."/>
            <person name="Bulone V."/>
            <person name="Tuskan G.A."/>
            <person name="Heath K."/>
            <person name="Zee F."/>
            <person name="Moore P.H."/>
            <person name="Sunkar R."/>
            <person name="Leebens-Mack J.H."/>
            <person name="Mockler T."/>
            <person name="Bennetzen J.L."/>
            <person name="Freeling M."/>
            <person name="Sankoff D."/>
            <person name="Paterson A.H."/>
            <person name="Zhu X."/>
            <person name="Yang X."/>
            <person name="Smith J.A."/>
            <person name="Cushman J.C."/>
            <person name="Paull R.E."/>
            <person name="Yu Q."/>
        </authorList>
    </citation>
    <scope>NUCLEOTIDE SEQUENCE [LARGE SCALE GENOMIC DNA]</scope>
    <source>
        <strain evidence="11">cv. F153</strain>
    </source>
</reference>
<keyword evidence="6" id="KW-1133">Transmembrane helix</keyword>
<evidence type="ECO:0000256" key="5">
    <source>
        <dbReference type="ARBA" id="ARBA00022968"/>
    </source>
</evidence>
<dbReference type="PANTHER" id="PTHR32285">
    <property type="entry name" value="PROTEIN TRICHOME BIREFRINGENCE-LIKE 9-RELATED"/>
    <property type="match status" value="1"/>
</dbReference>
<reference evidence="12" key="2">
    <citation type="submission" date="2025-08" db="UniProtKB">
        <authorList>
            <consortium name="RefSeq"/>
        </authorList>
    </citation>
    <scope>IDENTIFICATION</scope>
    <source>
        <tissue evidence="12">Leaf</tissue>
    </source>
</reference>
<accession>A0A6P5GU02</accession>
<gene>
    <name evidence="12" type="primary">LOC109724808</name>
</gene>
<dbReference type="GeneID" id="109724808"/>
<dbReference type="Pfam" id="PF14416">
    <property type="entry name" value="PMR5N"/>
    <property type="match status" value="1"/>
</dbReference>
<evidence type="ECO:0000313" key="12">
    <source>
        <dbReference type="RefSeq" id="XP_020109358.1"/>
    </source>
</evidence>
<evidence type="ECO:0000256" key="6">
    <source>
        <dbReference type="ARBA" id="ARBA00022989"/>
    </source>
</evidence>
<evidence type="ECO:0000256" key="4">
    <source>
        <dbReference type="ARBA" id="ARBA00022692"/>
    </source>
</evidence>
<keyword evidence="5" id="KW-0735">Signal-anchor</keyword>
<sequence length="391" mass="45395">MKPLLSFTSLILLSFAVVLPFAAFTFILHGWSFSSDVPRHQPETMEYCNIFEGVWVYDEAARPLYGEEDCPYIYDQLKCQAYGRPDRGYQHWRWQPRGCSLPSFDASAVLEMLRGKRMMFVGDSVNHGQFFSMVCLLHRIIPWHAKSFQSNGSLSVFKAKDYNASIEFYWAPFLVESNSDNAVAHRIGERVILPWSIDFHARHWKGSHIIVFNTYLWWMNGASLKILRGEFEGDREVMEMVREDAYELALKSMVEWVEENMDPHNSRVFFTTMSPTHWRSREWGGDPNGNCFNQTTPIEDPTYWGEDSSKSMMRVVAEALSSTTVPITILNITQLSEYRKDAHPQIYKKQWTPPTTEQLANPKSYADCIHWCLPGLHDTWNELLYAKLLTP</sequence>
<protein>
    <submittedName>
        <fullName evidence="12">Protein trichome birefringence-like 33</fullName>
    </submittedName>
</protein>
<keyword evidence="11" id="KW-1185">Reference proteome</keyword>
<evidence type="ECO:0000256" key="2">
    <source>
        <dbReference type="ARBA" id="ARBA00007727"/>
    </source>
</evidence>
<dbReference type="GO" id="GO:1990538">
    <property type="term" value="F:xylan O-acetyltransferase activity"/>
    <property type="evidence" value="ECO:0007669"/>
    <property type="project" value="UniProtKB-ARBA"/>
</dbReference>
<evidence type="ECO:0000256" key="1">
    <source>
        <dbReference type="ARBA" id="ARBA00004323"/>
    </source>
</evidence>
<dbReference type="InterPro" id="IPR025846">
    <property type="entry name" value="TBL_N"/>
</dbReference>
<name>A0A6P5GU02_ANACO</name>
<dbReference type="GO" id="GO:0000139">
    <property type="term" value="C:Golgi membrane"/>
    <property type="evidence" value="ECO:0007669"/>
    <property type="project" value="UniProtKB-SubCell"/>
</dbReference>
<keyword evidence="8" id="KW-0472">Membrane</keyword>
<dbReference type="InterPro" id="IPR029962">
    <property type="entry name" value="TBL"/>
</dbReference>
<feature type="domain" description="Trichome birefringence-like N-terminal" evidence="10">
    <location>
        <begin position="47"/>
        <end position="100"/>
    </location>
</feature>
<keyword evidence="3" id="KW-0808">Transferase</keyword>
<comment type="subcellular location">
    <subcellularLocation>
        <location evidence="1">Golgi apparatus membrane</location>
        <topology evidence="1">Single-pass type II membrane protein</topology>
    </subcellularLocation>
</comment>
<evidence type="ECO:0000256" key="8">
    <source>
        <dbReference type="ARBA" id="ARBA00023136"/>
    </source>
</evidence>
<evidence type="ECO:0000259" key="9">
    <source>
        <dbReference type="Pfam" id="PF13839"/>
    </source>
</evidence>
<dbReference type="AlphaFoldDB" id="A0A6P5GU02"/>
<dbReference type="InterPro" id="IPR026057">
    <property type="entry name" value="TBL_C"/>
</dbReference>
<evidence type="ECO:0000259" key="10">
    <source>
        <dbReference type="Pfam" id="PF14416"/>
    </source>
</evidence>